<dbReference type="Pfam" id="PF04248">
    <property type="entry name" value="NTP_transf_9"/>
    <property type="match status" value="2"/>
</dbReference>
<evidence type="ECO:0000259" key="1">
    <source>
        <dbReference type="Pfam" id="PF04248"/>
    </source>
</evidence>
<feature type="domain" description="DUF427" evidence="1">
    <location>
        <begin position="38"/>
        <end position="129"/>
    </location>
</feature>
<keyword evidence="3" id="KW-1185">Reference proteome</keyword>
<dbReference type="InterPro" id="IPR038694">
    <property type="entry name" value="DUF427_sf"/>
</dbReference>
<dbReference type="RefSeq" id="WP_213118600.1">
    <property type="nucleotide sequence ID" value="NZ_JAGYPF010000003.1"/>
</dbReference>
<dbReference type="Proteomes" id="UP000679749">
    <property type="component" value="Unassembled WGS sequence"/>
</dbReference>
<proteinExistence type="predicted"/>
<accession>A0A942UB29</accession>
<comment type="caution">
    <text evidence="2">The sequence shown here is derived from an EMBL/GenBank/DDBJ whole genome shotgun (WGS) entry which is preliminary data.</text>
</comment>
<name>A0A942UB29_9BACI</name>
<reference evidence="2" key="1">
    <citation type="submission" date="2021-05" db="EMBL/GenBank/DDBJ databases">
        <title>Novel Bacillus species.</title>
        <authorList>
            <person name="Liu G."/>
        </authorList>
    </citation>
    <scope>NUCLEOTIDE SEQUENCE</scope>
    <source>
        <strain evidence="2">FJAT-49825</strain>
    </source>
</reference>
<dbReference type="PANTHER" id="PTHR34310">
    <property type="entry name" value="DUF427 DOMAIN PROTEIN (AFU_ORTHOLOGUE AFUA_3G02220)"/>
    <property type="match status" value="1"/>
</dbReference>
<evidence type="ECO:0000313" key="3">
    <source>
        <dbReference type="Proteomes" id="UP000679749"/>
    </source>
</evidence>
<dbReference type="AlphaFoldDB" id="A0A942UB29"/>
<feature type="domain" description="DUF427" evidence="1">
    <location>
        <begin position="162"/>
        <end position="253"/>
    </location>
</feature>
<dbReference type="PANTHER" id="PTHR34310:SF9">
    <property type="entry name" value="BLR5716 PROTEIN"/>
    <property type="match status" value="1"/>
</dbReference>
<gene>
    <name evidence="2" type="ORF">KHA99_16745</name>
</gene>
<sequence>MQIYSKRVKRMTDDMDSKACEIPGTDWHFRVEPSPRWVRVKFGGETIVDSKRAVLAFEAGRFPVYYFPQEDVRMDLLVASDNQTVCSHKGTASYWSIKVGDNISENAAWSYLIPKPVAQDIKGYISFYWSKTDAWFEEETEVFVHARDPYWRVDAIPSSRHVQALVGGEVVADSHRPVLVFETGLVTRYYLPFEDINQDVLLPSETETHCPYKGIANYYSVKIGDELFEDIIWTYKDPLPAVQEIKGLLCFYSERIDALYIDGEKWELPETKSLPYKKIE</sequence>
<protein>
    <submittedName>
        <fullName evidence="2">DUF427 domain-containing protein</fullName>
    </submittedName>
</protein>
<evidence type="ECO:0000313" key="2">
    <source>
        <dbReference type="EMBL" id="MBS4214104.1"/>
    </source>
</evidence>
<dbReference type="Gene3D" id="2.170.150.40">
    <property type="entry name" value="Domain of unknown function (DUF427)"/>
    <property type="match status" value="2"/>
</dbReference>
<dbReference type="EMBL" id="JAGYPF010000003">
    <property type="protein sequence ID" value="MBS4214104.1"/>
    <property type="molecule type" value="Genomic_DNA"/>
</dbReference>
<organism evidence="2 3">
    <name type="scientific">Neobacillus rhizophilus</name>
    <dbReference type="NCBI Taxonomy" id="2833579"/>
    <lineage>
        <taxon>Bacteria</taxon>
        <taxon>Bacillati</taxon>
        <taxon>Bacillota</taxon>
        <taxon>Bacilli</taxon>
        <taxon>Bacillales</taxon>
        <taxon>Bacillaceae</taxon>
        <taxon>Neobacillus</taxon>
    </lineage>
</organism>
<dbReference type="InterPro" id="IPR007361">
    <property type="entry name" value="DUF427"/>
</dbReference>